<dbReference type="EMBL" id="AGNL01002492">
    <property type="protein sequence ID" value="EJK76163.1"/>
    <property type="molecule type" value="Genomic_DNA"/>
</dbReference>
<sequence length="128" mass="13136">MGNSVSRGRAFRARRRRFLGGRPPRRVAAAGAPAGLRAGVVCCGIEGGPVYPGGWFASPSQTVSPPPSVGSPATKAPPSSPPCCPGTDGSRTEDEDTTHHSSNGIASMVESSSGPYVDQEGTGRRDTR</sequence>
<name>K0TBV4_THAOC</name>
<feature type="non-terminal residue" evidence="2">
    <location>
        <position position="128"/>
    </location>
</feature>
<dbReference type="Proteomes" id="UP000266841">
    <property type="component" value="Unassembled WGS sequence"/>
</dbReference>
<feature type="compositionally biased region" description="Polar residues" evidence="1">
    <location>
        <begin position="100"/>
        <end position="114"/>
    </location>
</feature>
<accession>K0TBV4</accession>
<evidence type="ECO:0000313" key="3">
    <source>
        <dbReference type="Proteomes" id="UP000266841"/>
    </source>
</evidence>
<comment type="caution">
    <text evidence="2">The sequence shown here is derived from an EMBL/GenBank/DDBJ whole genome shotgun (WGS) entry which is preliminary data.</text>
</comment>
<organism evidence="2 3">
    <name type="scientific">Thalassiosira oceanica</name>
    <name type="common">Marine diatom</name>
    <dbReference type="NCBI Taxonomy" id="159749"/>
    <lineage>
        <taxon>Eukaryota</taxon>
        <taxon>Sar</taxon>
        <taxon>Stramenopiles</taxon>
        <taxon>Ochrophyta</taxon>
        <taxon>Bacillariophyta</taxon>
        <taxon>Coscinodiscophyceae</taxon>
        <taxon>Thalassiosirophycidae</taxon>
        <taxon>Thalassiosirales</taxon>
        <taxon>Thalassiosiraceae</taxon>
        <taxon>Thalassiosira</taxon>
    </lineage>
</organism>
<dbReference type="AlphaFoldDB" id="K0TBV4"/>
<gene>
    <name evidence="2" type="ORF">THAOC_02091</name>
</gene>
<evidence type="ECO:0000313" key="2">
    <source>
        <dbReference type="EMBL" id="EJK76163.1"/>
    </source>
</evidence>
<keyword evidence="3" id="KW-1185">Reference proteome</keyword>
<proteinExistence type="predicted"/>
<reference evidence="2 3" key="1">
    <citation type="journal article" date="2012" name="Genome Biol.">
        <title>Genome and low-iron response of an oceanic diatom adapted to chronic iron limitation.</title>
        <authorList>
            <person name="Lommer M."/>
            <person name="Specht M."/>
            <person name="Roy A.S."/>
            <person name="Kraemer L."/>
            <person name="Andreson R."/>
            <person name="Gutowska M.A."/>
            <person name="Wolf J."/>
            <person name="Bergner S.V."/>
            <person name="Schilhabel M.B."/>
            <person name="Klostermeier U.C."/>
            <person name="Beiko R.G."/>
            <person name="Rosenstiel P."/>
            <person name="Hippler M."/>
            <person name="Laroche J."/>
        </authorList>
    </citation>
    <scope>NUCLEOTIDE SEQUENCE [LARGE SCALE GENOMIC DNA]</scope>
    <source>
        <strain evidence="2 3">CCMP1005</strain>
    </source>
</reference>
<feature type="region of interest" description="Disordered" evidence="1">
    <location>
        <begin position="53"/>
        <end position="128"/>
    </location>
</feature>
<protein>
    <submittedName>
        <fullName evidence="2">Uncharacterized protein</fullName>
    </submittedName>
</protein>
<evidence type="ECO:0000256" key="1">
    <source>
        <dbReference type="SAM" id="MobiDB-lite"/>
    </source>
</evidence>